<comment type="caution">
    <text evidence="2">The sequence shown here is derived from an EMBL/GenBank/DDBJ whole genome shotgun (WGS) entry which is preliminary data.</text>
</comment>
<name>A0ABR2HUM0_9EUKA</name>
<evidence type="ECO:0000313" key="2">
    <source>
        <dbReference type="EMBL" id="KAK8852843.1"/>
    </source>
</evidence>
<accession>A0ABR2HUM0</accession>
<feature type="coiled-coil region" evidence="1">
    <location>
        <begin position="49"/>
        <end position="87"/>
    </location>
</feature>
<gene>
    <name evidence="2" type="ORF">M9Y10_017835</name>
</gene>
<keyword evidence="3" id="KW-1185">Reference proteome</keyword>
<dbReference type="EMBL" id="JAPFFF010000023">
    <property type="protein sequence ID" value="KAK8852843.1"/>
    <property type="molecule type" value="Genomic_DNA"/>
</dbReference>
<sequence length="223" mass="26117">MGKALIAICSNYNFNQYLCHRQIIQHLGANSILGNLCRKVLKAYDSIEYDQISIEIKEVLQKYKEERRKLKANNKDTDNKIKDLEIMISGDQGDINSNYFYTKWALWIRWPNHVGRCSNHNESFHRVINSSLYNKRTFKSKLANLIQQTLKYCTNLKQRRASSIKRKVKNIVIFIINKTKNNNFDLFSLCDTNCNCSEAIYNEQIYGVKISCAHQILAPWCYS</sequence>
<reference evidence="2 3" key="1">
    <citation type="submission" date="2024-04" db="EMBL/GenBank/DDBJ databases">
        <title>Tritrichomonas musculus Genome.</title>
        <authorList>
            <person name="Alves-Ferreira E."/>
            <person name="Grigg M."/>
            <person name="Lorenzi H."/>
            <person name="Galac M."/>
        </authorList>
    </citation>
    <scope>NUCLEOTIDE SEQUENCE [LARGE SCALE GENOMIC DNA]</scope>
    <source>
        <strain evidence="2 3">EAF2021</strain>
    </source>
</reference>
<dbReference type="Proteomes" id="UP001470230">
    <property type="component" value="Unassembled WGS sequence"/>
</dbReference>
<evidence type="ECO:0000256" key="1">
    <source>
        <dbReference type="SAM" id="Coils"/>
    </source>
</evidence>
<evidence type="ECO:0000313" key="3">
    <source>
        <dbReference type="Proteomes" id="UP001470230"/>
    </source>
</evidence>
<organism evidence="2 3">
    <name type="scientific">Tritrichomonas musculus</name>
    <dbReference type="NCBI Taxonomy" id="1915356"/>
    <lineage>
        <taxon>Eukaryota</taxon>
        <taxon>Metamonada</taxon>
        <taxon>Parabasalia</taxon>
        <taxon>Tritrichomonadida</taxon>
        <taxon>Tritrichomonadidae</taxon>
        <taxon>Tritrichomonas</taxon>
    </lineage>
</organism>
<keyword evidence="1" id="KW-0175">Coiled coil</keyword>
<protein>
    <submittedName>
        <fullName evidence="2">Uncharacterized protein</fullName>
    </submittedName>
</protein>
<proteinExistence type="predicted"/>